<reference evidence="2" key="1">
    <citation type="journal article" date="2023" name="Insect Mol. Biol.">
        <title>Genome sequencing provides insights into the evolution of gene families encoding plant cell wall-degrading enzymes in longhorned beetles.</title>
        <authorList>
            <person name="Shin N.R."/>
            <person name="Okamura Y."/>
            <person name="Kirsch R."/>
            <person name="Pauchet Y."/>
        </authorList>
    </citation>
    <scope>NUCLEOTIDE SEQUENCE</scope>
    <source>
        <strain evidence="2">RBIC_L_NR</strain>
    </source>
</reference>
<evidence type="ECO:0000313" key="2">
    <source>
        <dbReference type="EMBL" id="KAJ8927694.1"/>
    </source>
</evidence>
<dbReference type="GO" id="GO:0045727">
    <property type="term" value="P:positive regulation of translation"/>
    <property type="evidence" value="ECO:0007669"/>
    <property type="project" value="TreeGrafter"/>
</dbReference>
<sequence length="64" mass="7192">MGKVRVKIEGDNEPQPTIPHEEGQVPFVFVGTVESISNAKVLLQYHLAHLKVGNVWKTLISLIW</sequence>
<dbReference type="PANTHER" id="PTHR10603:SF7">
    <property type="entry name" value="FRAGILE X MESSENGER RIBONUCLEOPROTEIN 1 HOMOLOG"/>
    <property type="match status" value="1"/>
</dbReference>
<accession>A0AAV8WML4</accession>
<comment type="caution">
    <text evidence="2">The sequence shown here is derived from an EMBL/GenBank/DDBJ whole genome shotgun (WGS) entry which is preliminary data.</text>
</comment>
<dbReference type="GO" id="GO:0043005">
    <property type="term" value="C:neuron projection"/>
    <property type="evidence" value="ECO:0007669"/>
    <property type="project" value="TreeGrafter"/>
</dbReference>
<dbReference type="InterPro" id="IPR040148">
    <property type="entry name" value="FMR1"/>
</dbReference>
<name>A0AAV8WML4_9CUCU</name>
<dbReference type="GO" id="GO:0099577">
    <property type="term" value="P:regulation of translation at presynapse, modulating synaptic transmission"/>
    <property type="evidence" value="ECO:0007669"/>
    <property type="project" value="TreeGrafter"/>
</dbReference>
<dbReference type="InterPro" id="IPR036612">
    <property type="entry name" value="KH_dom_type_1_sf"/>
</dbReference>
<dbReference type="Gene3D" id="3.30.1370.10">
    <property type="entry name" value="K Homology domain, type 1"/>
    <property type="match status" value="1"/>
</dbReference>
<proteinExistence type="predicted"/>
<feature type="compositionally biased region" description="Basic and acidic residues" evidence="1">
    <location>
        <begin position="1"/>
        <end position="10"/>
    </location>
</feature>
<gene>
    <name evidence="2" type="ORF">NQ314_019814</name>
</gene>
<organism evidence="2 3">
    <name type="scientific">Rhamnusium bicolor</name>
    <dbReference type="NCBI Taxonomy" id="1586634"/>
    <lineage>
        <taxon>Eukaryota</taxon>
        <taxon>Metazoa</taxon>
        <taxon>Ecdysozoa</taxon>
        <taxon>Arthropoda</taxon>
        <taxon>Hexapoda</taxon>
        <taxon>Insecta</taxon>
        <taxon>Pterygota</taxon>
        <taxon>Neoptera</taxon>
        <taxon>Endopterygota</taxon>
        <taxon>Coleoptera</taxon>
        <taxon>Polyphaga</taxon>
        <taxon>Cucujiformia</taxon>
        <taxon>Chrysomeloidea</taxon>
        <taxon>Cerambycidae</taxon>
        <taxon>Lepturinae</taxon>
        <taxon>Rhagiini</taxon>
        <taxon>Rhamnusium</taxon>
    </lineage>
</organism>
<dbReference type="GO" id="GO:0045182">
    <property type="term" value="F:translation regulator activity"/>
    <property type="evidence" value="ECO:0007669"/>
    <property type="project" value="TreeGrafter"/>
</dbReference>
<dbReference type="Proteomes" id="UP001162156">
    <property type="component" value="Unassembled WGS sequence"/>
</dbReference>
<dbReference type="GO" id="GO:0003730">
    <property type="term" value="F:mRNA 3'-UTR binding"/>
    <property type="evidence" value="ECO:0007669"/>
    <property type="project" value="TreeGrafter"/>
</dbReference>
<protein>
    <submittedName>
        <fullName evidence="2">Uncharacterized protein</fullName>
    </submittedName>
</protein>
<evidence type="ECO:0000313" key="3">
    <source>
        <dbReference type="Proteomes" id="UP001162156"/>
    </source>
</evidence>
<keyword evidence="3" id="KW-1185">Reference proteome</keyword>
<feature type="region of interest" description="Disordered" evidence="1">
    <location>
        <begin position="1"/>
        <end position="20"/>
    </location>
</feature>
<evidence type="ECO:0000256" key="1">
    <source>
        <dbReference type="SAM" id="MobiDB-lite"/>
    </source>
</evidence>
<dbReference type="GO" id="GO:0048513">
    <property type="term" value="P:animal organ development"/>
    <property type="evidence" value="ECO:0007669"/>
    <property type="project" value="TreeGrafter"/>
</dbReference>
<dbReference type="GO" id="GO:0051028">
    <property type="term" value="P:mRNA transport"/>
    <property type="evidence" value="ECO:0007669"/>
    <property type="project" value="TreeGrafter"/>
</dbReference>
<dbReference type="AlphaFoldDB" id="A0AAV8WML4"/>
<dbReference type="EMBL" id="JANEYF010005553">
    <property type="protein sequence ID" value="KAJ8927694.1"/>
    <property type="molecule type" value="Genomic_DNA"/>
</dbReference>
<dbReference type="GO" id="GO:0010494">
    <property type="term" value="C:cytoplasmic stress granule"/>
    <property type="evidence" value="ECO:0007669"/>
    <property type="project" value="TreeGrafter"/>
</dbReference>
<dbReference type="GO" id="GO:0098793">
    <property type="term" value="C:presynapse"/>
    <property type="evidence" value="ECO:0007669"/>
    <property type="project" value="GOC"/>
</dbReference>
<dbReference type="PANTHER" id="PTHR10603">
    <property type="entry name" value="FRAGILE X MENTAL RETARDATION SYNDROME-RELATED PROTEIN"/>
    <property type="match status" value="1"/>
</dbReference>
<dbReference type="GO" id="GO:0048170">
    <property type="term" value="P:positive regulation of long-term neuronal synaptic plasticity"/>
    <property type="evidence" value="ECO:0007669"/>
    <property type="project" value="TreeGrafter"/>
</dbReference>
<dbReference type="GO" id="GO:0005634">
    <property type="term" value="C:nucleus"/>
    <property type="evidence" value="ECO:0007669"/>
    <property type="project" value="TreeGrafter"/>
</dbReference>
<dbReference type="GO" id="GO:0043488">
    <property type="term" value="P:regulation of mRNA stability"/>
    <property type="evidence" value="ECO:0007669"/>
    <property type="project" value="TreeGrafter"/>
</dbReference>